<evidence type="ECO:0000313" key="4">
    <source>
        <dbReference type="EMBL" id="MST97506.1"/>
    </source>
</evidence>
<dbReference type="InterPro" id="IPR006626">
    <property type="entry name" value="PbH1"/>
</dbReference>
<dbReference type="SMART" id="SM00710">
    <property type="entry name" value="PbH1"/>
    <property type="match status" value="5"/>
</dbReference>
<name>A0A844G2B1_9BACT</name>
<feature type="region of interest" description="Disordered" evidence="1">
    <location>
        <begin position="401"/>
        <end position="433"/>
    </location>
</feature>
<dbReference type="InterPro" id="IPR011050">
    <property type="entry name" value="Pectin_lyase_fold/virulence"/>
</dbReference>
<proteinExistence type="predicted"/>
<dbReference type="EMBL" id="VUNS01000010">
    <property type="protein sequence ID" value="MST97506.1"/>
    <property type="molecule type" value="Genomic_DNA"/>
</dbReference>
<dbReference type="InterPro" id="IPR039448">
    <property type="entry name" value="Beta_helix"/>
</dbReference>
<dbReference type="RefSeq" id="WP_106051974.1">
    <property type="nucleotide sequence ID" value="NZ_VUNS01000010.1"/>
</dbReference>
<dbReference type="Pfam" id="PF13229">
    <property type="entry name" value="Beta_helix"/>
    <property type="match status" value="1"/>
</dbReference>
<evidence type="ECO:0000256" key="1">
    <source>
        <dbReference type="SAM" id="MobiDB-lite"/>
    </source>
</evidence>
<keyword evidence="2" id="KW-0732">Signal</keyword>
<sequence length="433" mass="45613">MKMLFCLLFSAVLSGVLPAAAAELPEIVYVSPGGSGSRTGADPENACASIAAAWELAAPGGTVFVAPGVYADQSLVITAGNGGREGKVKKLIGRKGADGYPRFTANWEKQEPSKGRDFIQLRKGASHIEIDGFLVTDYREGVMGFGDNSSLVIRNCDFTRIRDGIYLNGGTGIRIENCTMTGFSKRGVRLQGGITQAVVRSVISDAGGREFATEKFQMCFGTGGVKGTIDSDIRFEDCVARNAYDDAGDKYWNADGFCAEANTRSITWVNCRAFDCTDGGWDIKTRNAVLINCIALRNKRNFRIWGDAELRNCLGGYAEKRGGSGTEAGLHVCGGGRAAAVGCTFIGNAIAVDADQKGEARLAACLIAPTTTAAAAFTAETEAKVAGLDTCRLLTPEETAEALPQASAGRDGIGTAFDAPPGEKAGYRNRGTE</sequence>
<feature type="domain" description="Right handed beta helix" evidence="3">
    <location>
        <begin position="147"/>
        <end position="313"/>
    </location>
</feature>
<organism evidence="4 5">
    <name type="scientific">Victivallis lenta</name>
    <dbReference type="NCBI Taxonomy" id="2606640"/>
    <lineage>
        <taxon>Bacteria</taxon>
        <taxon>Pseudomonadati</taxon>
        <taxon>Lentisphaerota</taxon>
        <taxon>Lentisphaeria</taxon>
        <taxon>Victivallales</taxon>
        <taxon>Victivallaceae</taxon>
        <taxon>Victivallis</taxon>
    </lineage>
</organism>
<evidence type="ECO:0000256" key="2">
    <source>
        <dbReference type="SAM" id="SignalP"/>
    </source>
</evidence>
<gene>
    <name evidence="4" type="ORF">FYJ85_10695</name>
</gene>
<feature type="chain" id="PRO_5033029441" description="Right handed beta helix domain-containing protein" evidence="2">
    <location>
        <begin position="22"/>
        <end position="433"/>
    </location>
</feature>
<protein>
    <recommendedName>
        <fullName evidence="3">Right handed beta helix domain-containing protein</fullName>
    </recommendedName>
</protein>
<dbReference type="AlphaFoldDB" id="A0A844G2B1"/>
<keyword evidence="5" id="KW-1185">Reference proteome</keyword>
<comment type="caution">
    <text evidence="4">The sequence shown here is derived from an EMBL/GenBank/DDBJ whole genome shotgun (WGS) entry which is preliminary data.</text>
</comment>
<accession>A0A844G2B1</accession>
<evidence type="ECO:0000259" key="3">
    <source>
        <dbReference type="Pfam" id="PF13229"/>
    </source>
</evidence>
<dbReference type="SUPFAM" id="SSF51126">
    <property type="entry name" value="Pectin lyase-like"/>
    <property type="match status" value="1"/>
</dbReference>
<dbReference type="Gene3D" id="2.160.20.10">
    <property type="entry name" value="Single-stranded right-handed beta-helix, Pectin lyase-like"/>
    <property type="match status" value="1"/>
</dbReference>
<dbReference type="InterPro" id="IPR012334">
    <property type="entry name" value="Pectin_lyas_fold"/>
</dbReference>
<dbReference type="Proteomes" id="UP000435649">
    <property type="component" value="Unassembled WGS sequence"/>
</dbReference>
<evidence type="ECO:0000313" key="5">
    <source>
        <dbReference type="Proteomes" id="UP000435649"/>
    </source>
</evidence>
<feature type="signal peptide" evidence="2">
    <location>
        <begin position="1"/>
        <end position="21"/>
    </location>
</feature>
<reference evidence="4 5" key="1">
    <citation type="submission" date="2019-08" db="EMBL/GenBank/DDBJ databases">
        <title>In-depth cultivation of the pig gut microbiome towards novel bacterial diversity and tailored functional studies.</title>
        <authorList>
            <person name="Wylensek D."/>
            <person name="Hitch T.C.A."/>
            <person name="Clavel T."/>
        </authorList>
    </citation>
    <scope>NUCLEOTIDE SEQUENCE [LARGE SCALE GENOMIC DNA]</scope>
    <source>
        <strain evidence="4 5">BBE-744-WT-12</strain>
    </source>
</reference>